<evidence type="ECO:0000313" key="3">
    <source>
        <dbReference type="Proteomes" id="UP001345219"/>
    </source>
</evidence>
<accession>A0AAN7QP78</accession>
<protein>
    <submittedName>
        <fullName evidence="2">Uncharacterized protein</fullName>
    </submittedName>
</protein>
<comment type="caution">
    <text evidence="2">The sequence shown here is derived from an EMBL/GenBank/DDBJ whole genome shotgun (WGS) entry which is preliminary data.</text>
</comment>
<feature type="region of interest" description="Disordered" evidence="1">
    <location>
        <begin position="185"/>
        <end position="204"/>
    </location>
</feature>
<keyword evidence="3" id="KW-1185">Reference proteome</keyword>
<dbReference type="AlphaFoldDB" id="A0AAN7QP78"/>
<organism evidence="2 3">
    <name type="scientific">Trapa incisa</name>
    <dbReference type="NCBI Taxonomy" id="236973"/>
    <lineage>
        <taxon>Eukaryota</taxon>
        <taxon>Viridiplantae</taxon>
        <taxon>Streptophyta</taxon>
        <taxon>Embryophyta</taxon>
        <taxon>Tracheophyta</taxon>
        <taxon>Spermatophyta</taxon>
        <taxon>Magnoliopsida</taxon>
        <taxon>eudicotyledons</taxon>
        <taxon>Gunneridae</taxon>
        <taxon>Pentapetalae</taxon>
        <taxon>rosids</taxon>
        <taxon>malvids</taxon>
        <taxon>Myrtales</taxon>
        <taxon>Lythraceae</taxon>
        <taxon>Trapa</taxon>
    </lineage>
</organism>
<gene>
    <name evidence="2" type="ORF">SAY87_028933</name>
</gene>
<reference evidence="2 3" key="1">
    <citation type="journal article" date="2023" name="Hortic Res">
        <title>Pangenome of water caltrop reveals structural variations and asymmetric subgenome divergence after allopolyploidization.</title>
        <authorList>
            <person name="Zhang X."/>
            <person name="Chen Y."/>
            <person name="Wang L."/>
            <person name="Yuan Y."/>
            <person name="Fang M."/>
            <person name="Shi L."/>
            <person name="Lu R."/>
            <person name="Comes H.P."/>
            <person name="Ma Y."/>
            <person name="Chen Y."/>
            <person name="Huang G."/>
            <person name="Zhou Y."/>
            <person name="Zheng Z."/>
            <person name="Qiu Y."/>
        </authorList>
    </citation>
    <scope>NUCLEOTIDE SEQUENCE [LARGE SCALE GENOMIC DNA]</scope>
    <source>
        <tissue evidence="2">Roots</tissue>
    </source>
</reference>
<dbReference type="Proteomes" id="UP001345219">
    <property type="component" value="Chromosome 22"/>
</dbReference>
<proteinExistence type="predicted"/>
<feature type="compositionally biased region" description="Low complexity" evidence="1">
    <location>
        <begin position="189"/>
        <end position="203"/>
    </location>
</feature>
<name>A0AAN7QP78_9MYRT</name>
<sequence>MGMDGDEHTCCRHEISHPTPTGNFGEVEFHFTGFSLENCFLPPFETVKQQAILILLEAPPLVKILRMMKEQRGMDMDKRSWTAAKRRIFWESLIMVTTTYRDTAPHMELKRTGRETGGSCTVLMNDSQGRGPHGTIKVKKFPLRELNLMHMKVSVDLDMDTARTNYENRLGRADHSPTRRLAVSDFMESSPPSSSSPNRSPSNKVVGSGHSIFLSCAVLRDSNSIDDTGTDPFAVVSIPVVALLYDSREKDTQLF</sequence>
<evidence type="ECO:0000313" key="2">
    <source>
        <dbReference type="EMBL" id="KAK4773914.1"/>
    </source>
</evidence>
<dbReference type="EMBL" id="JAXIOK010000004">
    <property type="protein sequence ID" value="KAK4773914.1"/>
    <property type="molecule type" value="Genomic_DNA"/>
</dbReference>
<evidence type="ECO:0000256" key="1">
    <source>
        <dbReference type="SAM" id="MobiDB-lite"/>
    </source>
</evidence>